<evidence type="ECO:0000313" key="13">
    <source>
        <dbReference type="Proteomes" id="UP000197619"/>
    </source>
</evidence>
<evidence type="ECO:0000256" key="9">
    <source>
        <dbReference type="ARBA" id="ARBA00022918"/>
    </source>
</evidence>
<dbReference type="SUPFAM" id="SSF47353">
    <property type="entry name" value="Retrovirus capsid dimerization domain-like"/>
    <property type="match status" value="1"/>
</dbReference>
<evidence type="ECO:0000256" key="10">
    <source>
        <dbReference type="ARBA" id="ARBA00022932"/>
    </source>
</evidence>
<dbReference type="Pfam" id="PF19317">
    <property type="entry name" value="Gag_p24_C"/>
    <property type="match status" value="1"/>
</dbReference>
<organism evidence="12 13">
    <name type="scientific">Lonchura striata</name>
    <name type="common">white-rumped munia</name>
    <dbReference type="NCBI Taxonomy" id="40157"/>
    <lineage>
        <taxon>Eukaryota</taxon>
        <taxon>Metazoa</taxon>
        <taxon>Chordata</taxon>
        <taxon>Craniata</taxon>
        <taxon>Vertebrata</taxon>
        <taxon>Euteleostomi</taxon>
        <taxon>Archelosauria</taxon>
        <taxon>Archosauria</taxon>
        <taxon>Dinosauria</taxon>
        <taxon>Saurischia</taxon>
        <taxon>Theropoda</taxon>
        <taxon>Coelurosauria</taxon>
        <taxon>Aves</taxon>
        <taxon>Neognathae</taxon>
        <taxon>Neoaves</taxon>
        <taxon>Telluraves</taxon>
        <taxon>Australaves</taxon>
        <taxon>Passeriformes</taxon>
        <taxon>Passeroidea</taxon>
        <taxon>Estrildidae</taxon>
        <taxon>Estrildinae</taxon>
        <taxon>Lonchura</taxon>
    </lineage>
</organism>
<keyword evidence="10" id="KW-0239">DNA-directed DNA polymerase</keyword>
<dbReference type="SUPFAM" id="SSF56672">
    <property type="entry name" value="DNA/RNA polymerases"/>
    <property type="match status" value="1"/>
</dbReference>
<evidence type="ECO:0000313" key="12">
    <source>
        <dbReference type="EMBL" id="OWK60387.1"/>
    </source>
</evidence>
<dbReference type="EMBL" id="MUZQ01000061">
    <property type="protein sequence ID" value="OWK60387.1"/>
    <property type="molecule type" value="Genomic_DNA"/>
</dbReference>
<dbReference type="EC" id="3.1.26.4" evidence="2"/>
<dbReference type="GO" id="GO:0035613">
    <property type="term" value="F:RNA stem-loop binding"/>
    <property type="evidence" value="ECO:0007669"/>
    <property type="project" value="TreeGrafter"/>
</dbReference>
<sequence>MDAIARVMRAEEVRATTRATREAIRAASQVVAKLSPWSTMRQAESESFTQIVDRLQAAIDSSTLPAEAKGPVVADCLWQQCNSVTKDILRSLPPGASLADMIRHVVREEHLTPIQAAVHTLTSAMACFKCVEAGHIARSGEGYRLIHDLREVNKTIQPMGPVQTLLPSNSAIPKGQPCVVLDIKDCFFSIPLHAEDKEQFAFSVVFPNGERPNLHFQWKVLPQGLVDSPTICQITVDRALMPVRHSHPAATIIQYMDDILIAAPSASQVDHLVSTITETLQANGFEITNTKIKRGLCVTFLGVGITNSYVTPPRVKFRRDIKTLHDMQRLVVSLQWLSNVILVPPEVMNPLYDLLKGKHPWDPKELTPQAIDSLDFIECQMSTGTLARWNPSILLDLYVHFTQKGGVGALAQGPSKKSQPIQWVVLRKPTHAFSPGIECFANLIIKGRKLTLRHLGTKPARIHLPFCKRLTMESTVITEHLAVALTGFGGEISYTTRPPWTQLLTIVDIDVPPKVIDRAQPGLTVFIDASSTTSTAAAVWQAGETWHCVKTCDPILSVQQLEAAAVVLAYGLFQDEPLNIVTDSIFVAKLCLAMSRPGVSTSTAASMLEEALSS</sequence>
<dbReference type="InterPro" id="IPR036397">
    <property type="entry name" value="RNaseH_sf"/>
</dbReference>
<dbReference type="Gene3D" id="3.30.420.10">
    <property type="entry name" value="Ribonuclease H-like superfamily/Ribonuclease H"/>
    <property type="match status" value="1"/>
</dbReference>
<accession>A0A218V316</accession>
<dbReference type="PROSITE" id="PS50878">
    <property type="entry name" value="RT_POL"/>
    <property type="match status" value="1"/>
</dbReference>
<dbReference type="InterPro" id="IPR008916">
    <property type="entry name" value="Retrov_capsid_C"/>
</dbReference>
<dbReference type="InterPro" id="IPR045345">
    <property type="entry name" value="Gag_p24_C"/>
</dbReference>
<dbReference type="Pfam" id="PF06817">
    <property type="entry name" value="RVT_thumb"/>
    <property type="match status" value="1"/>
</dbReference>
<comment type="similarity">
    <text evidence="1">Belongs to the beta type-B retroviral polymerase family. HERV class-II K(HML-2) pol subfamily.</text>
</comment>
<evidence type="ECO:0000256" key="3">
    <source>
        <dbReference type="ARBA" id="ARBA00022679"/>
    </source>
</evidence>
<keyword evidence="7" id="KW-0378">Hydrolase</keyword>
<dbReference type="GO" id="GO:0004523">
    <property type="term" value="F:RNA-DNA hybrid ribonuclease activity"/>
    <property type="evidence" value="ECO:0007669"/>
    <property type="project" value="UniProtKB-EC"/>
</dbReference>
<gene>
    <name evidence="12" type="primary">POL_0</name>
    <name evidence="12" type="ORF">RLOC_00001943</name>
</gene>
<dbReference type="InterPro" id="IPR010661">
    <property type="entry name" value="RVT_thumb"/>
</dbReference>
<keyword evidence="9" id="KW-0695">RNA-directed DNA polymerase</keyword>
<evidence type="ECO:0000256" key="4">
    <source>
        <dbReference type="ARBA" id="ARBA00022695"/>
    </source>
</evidence>
<comment type="caution">
    <text evidence="12">The sequence shown here is derived from an EMBL/GenBank/DDBJ whole genome shotgun (WGS) entry which is preliminary data.</text>
</comment>
<proteinExistence type="inferred from homology"/>
<dbReference type="Gene3D" id="3.30.70.270">
    <property type="match status" value="2"/>
</dbReference>
<dbReference type="Gene3D" id="1.10.1200.30">
    <property type="match status" value="1"/>
</dbReference>
<evidence type="ECO:0000259" key="11">
    <source>
        <dbReference type="PROSITE" id="PS50878"/>
    </source>
</evidence>
<dbReference type="GO" id="GO:0003964">
    <property type="term" value="F:RNA-directed DNA polymerase activity"/>
    <property type="evidence" value="ECO:0007669"/>
    <property type="project" value="UniProtKB-KW"/>
</dbReference>
<dbReference type="Pfam" id="PF00078">
    <property type="entry name" value="RVT_1"/>
    <property type="match status" value="1"/>
</dbReference>
<evidence type="ECO:0000256" key="7">
    <source>
        <dbReference type="ARBA" id="ARBA00022801"/>
    </source>
</evidence>
<dbReference type="GO" id="GO:0003887">
    <property type="term" value="F:DNA-directed DNA polymerase activity"/>
    <property type="evidence" value="ECO:0007669"/>
    <property type="project" value="UniProtKB-KW"/>
</dbReference>
<protein>
    <recommendedName>
        <fullName evidence="2">ribonuclease H</fullName>
        <ecNumber evidence="2">3.1.26.4</ecNumber>
    </recommendedName>
</protein>
<keyword evidence="8" id="KW-0694">RNA-binding</keyword>
<evidence type="ECO:0000256" key="2">
    <source>
        <dbReference type="ARBA" id="ARBA00012180"/>
    </source>
</evidence>
<evidence type="ECO:0000256" key="1">
    <source>
        <dbReference type="ARBA" id="ARBA00010879"/>
    </source>
</evidence>
<keyword evidence="6" id="KW-0255">Endonuclease</keyword>
<keyword evidence="13" id="KW-1185">Reference proteome</keyword>
<keyword evidence="3" id="KW-0808">Transferase</keyword>
<name>A0A218V316_9PASE</name>
<evidence type="ECO:0000256" key="5">
    <source>
        <dbReference type="ARBA" id="ARBA00022722"/>
    </source>
</evidence>
<dbReference type="InterPro" id="IPR000477">
    <property type="entry name" value="RT_dom"/>
</dbReference>
<dbReference type="Proteomes" id="UP000197619">
    <property type="component" value="Unassembled WGS sequence"/>
</dbReference>
<dbReference type="PANTHER" id="PTHR41694">
    <property type="entry name" value="ENDOGENOUS RETROVIRUS GROUP K MEMBER POL PROTEIN"/>
    <property type="match status" value="1"/>
</dbReference>
<feature type="domain" description="Reverse transcriptase" evidence="11">
    <location>
        <begin position="117"/>
        <end position="305"/>
    </location>
</feature>
<dbReference type="InterPro" id="IPR043502">
    <property type="entry name" value="DNA/RNA_pol_sf"/>
</dbReference>
<dbReference type="PANTHER" id="PTHR41694:SF3">
    <property type="entry name" value="RNA-DIRECTED DNA POLYMERASE-RELATED"/>
    <property type="match status" value="1"/>
</dbReference>
<keyword evidence="5" id="KW-0540">Nuclease</keyword>
<dbReference type="AlphaFoldDB" id="A0A218V316"/>
<dbReference type="InterPro" id="IPR043128">
    <property type="entry name" value="Rev_trsase/Diguanyl_cyclase"/>
</dbReference>
<reference evidence="12 13" key="1">
    <citation type="submission" date="2017-05" db="EMBL/GenBank/DDBJ databases">
        <title>Genome of assembly of the Bengalese finch, Lonchura striata domestica.</title>
        <authorList>
            <person name="Colquitt B.M."/>
            <person name="Brainard M.S."/>
        </authorList>
    </citation>
    <scope>NUCLEOTIDE SEQUENCE [LARGE SCALE GENOMIC DNA]</scope>
    <source>
        <strain evidence="12">White83orange57</strain>
    </source>
</reference>
<evidence type="ECO:0000256" key="6">
    <source>
        <dbReference type="ARBA" id="ARBA00022759"/>
    </source>
</evidence>
<evidence type="ECO:0000256" key="8">
    <source>
        <dbReference type="ARBA" id="ARBA00022884"/>
    </source>
</evidence>
<keyword evidence="4" id="KW-0548">Nucleotidyltransferase</keyword>